<keyword evidence="1" id="KW-1133">Transmembrane helix</keyword>
<feature type="transmembrane region" description="Helical" evidence="1">
    <location>
        <begin position="131"/>
        <end position="156"/>
    </location>
</feature>
<dbReference type="KEGG" id="ebz:J7S26_04170"/>
<keyword evidence="4" id="KW-1185">Reference proteome</keyword>
<feature type="transmembrane region" description="Helical" evidence="1">
    <location>
        <begin position="168"/>
        <end position="188"/>
    </location>
</feature>
<proteinExistence type="predicted"/>
<reference evidence="3" key="2">
    <citation type="submission" date="2021-04" db="EMBL/GenBank/DDBJ databases">
        <title>Novel species in family Eggerthellaceae.</title>
        <authorList>
            <person name="Zhang G."/>
        </authorList>
    </citation>
    <scope>NUCLEOTIDE SEQUENCE</scope>
    <source>
        <strain evidence="3">Zg-886</strain>
    </source>
</reference>
<dbReference type="Proteomes" id="UP000636394">
    <property type="component" value="Unassembled WGS sequence"/>
</dbReference>
<evidence type="ECO:0000313" key="5">
    <source>
        <dbReference type="Proteomes" id="UP000671910"/>
    </source>
</evidence>
<evidence type="ECO:0000313" key="3">
    <source>
        <dbReference type="EMBL" id="QTU85109.1"/>
    </source>
</evidence>
<dbReference type="InterPro" id="IPR010178">
    <property type="entry name" value="Lit"/>
</dbReference>
<gene>
    <name evidence="2" type="ORF">GMI68_02950</name>
    <name evidence="3" type="ORF">J7S26_04170</name>
</gene>
<keyword evidence="1" id="KW-0812">Transmembrane</keyword>
<sequence length="257" mass="26841">MKTLLSGLVRIVAVAAVALWCVAAGYIAVSVPDLPTEALSQTFSPAESSPFSKDDLVRAAVVGKQYTFNAHDKQALYDQIAAMNARAAAEGDQSAVADAGFPDVDAMERAFAEADERYVLTPDAMSHLDDVWPVAVAGYVAFGASTVLALAGLVFCGATGGRRRVGGVLVGAGVVVLVAFAALGAWAVVDFDGLFAAFHSLFFAAGTWTFSWDSLLITMYPPEFWVGMGAIWLVTTCLAAILSIGIGAILRRKAPAS</sequence>
<feature type="transmembrane region" description="Helical" evidence="1">
    <location>
        <begin position="7"/>
        <end position="29"/>
    </location>
</feature>
<dbReference type="RefSeq" id="WP_166338787.1">
    <property type="nucleotide sequence ID" value="NZ_CP072829.1"/>
</dbReference>
<dbReference type="AlphaFoldDB" id="A0A9E6MRI6"/>
<organism evidence="3 5">
    <name type="scientific">Xiamenia xianingshaonis</name>
    <dbReference type="NCBI Taxonomy" id="2682776"/>
    <lineage>
        <taxon>Bacteria</taxon>
        <taxon>Bacillati</taxon>
        <taxon>Actinomycetota</taxon>
        <taxon>Coriobacteriia</taxon>
        <taxon>Eggerthellales</taxon>
        <taxon>Eggerthellaceae</taxon>
        <taxon>Xiamenia</taxon>
    </lineage>
</organism>
<reference evidence="2 4" key="1">
    <citation type="submission" date="2019-11" db="EMBL/GenBank/DDBJ databases">
        <title>Eggerthellaceae novel genus isolated from the rectal contents of marmort.</title>
        <authorList>
            <person name="Zhang G."/>
        </authorList>
    </citation>
    <scope>NUCLEOTIDE SEQUENCE [LARGE SCALE GENOMIC DNA]</scope>
    <source>
        <strain evidence="2">Zg-886</strain>
        <strain evidence="4">zg-886</strain>
    </source>
</reference>
<dbReference type="EMBL" id="WPCR01000003">
    <property type="protein sequence ID" value="NHM13741.1"/>
    <property type="molecule type" value="Genomic_DNA"/>
</dbReference>
<keyword evidence="1" id="KW-0472">Membrane</keyword>
<dbReference type="Pfam" id="PF07314">
    <property type="entry name" value="Lit"/>
    <property type="match status" value="1"/>
</dbReference>
<protein>
    <submittedName>
        <fullName evidence="3">DUF1461 domain-containing protein</fullName>
    </submittedName>
</protein>
<evidence type="ECO:0000256" key="1">
    <source>
        <dbReference type="SAM" id="Phobius"/>
    </source>
</evidence>
<evidence type="ECO:0000313" key="4">
    <source>
        <dbReference type="Proteomes" id="UP000636394"/>
    </source>
</evidence>
<accession>A0A9E6MRI6</accession>
<dbReference type="Proteomes" id="UP000671910">
    <property type="component" value="Chromosome"/>
</dbReference>
<name>A0A9E6MRI6_9ACTN</name>
<feature type="transmembrane region" description="Helical" evidence="1">
    <location>
        <begin position="224"/>
        <end position="250"/>
    </location>
</feature>
<dbReference type="EMBL" id="CP072829">
    <property type="protein sequence ID" value="QTU85109.1"/>
    <property type="molecule type" value="Genomic_DNA"/>
</dbReference>
<evidence type="ECO:0000313" key="2">
    <source>
        <dbReference type="EMBL" id="NHM13741.1"/>
    </source>
</evidence>